<evidence type="ECO:0000313" key="2">
    <source>
        <dbReference type="Proteomes" id="UP000196082"/>
    </source>
</evidence>
<proteinExistence type="predicted"/>
<name>A0A1Y3LJV6_PSEPU</name>
<comment type="caution">
    <text evidence="1">The sequence shown here is derived from an EMBL/GenBank/DDBJ whole genome shotgun (WGS) entry which is preliminary data.</text>
</comment>
<dbReference type="Proteomes" id="UP000196082">
    <property type="component" value="Unassembled WGS sequence"/>
</dbReference>
<organism evidence="1 2">
    <name type="scientific">Pseudomonas putida</name>
    <name type="common">Arthrobacter siderocapsulatus</name>
    <dbReference type="NCBI Taxonomy" id="303"/>
    <lineage>
        <taxon>Bacteria</taxon>
        <taxon>Pseudomonadati</taxon>
        <taxon>Pseudomonadota</taxon>
        <taxon>Gammaproteobacteria</taxon>
        <taxon>Pseudomonadales</taxon>
        <taxon>Pseudomonadaceae</taxon>
        <taxon>Pseudomonas</taxon>
    </lineage>
</organism>
<dbReference type="InterPro" id="IPR022385">
    <property type="entry name" value="Rhs_assc_core"/>
</dbReference>
<gene>
    <name evidence="1" type="ORF">B8W72_01805</name>
</gene>
<accession>A0A1Y3LJV6</accession>
<dbReference type="AlphaFoldDB" id="A0A1Y3LJV6"/>
<dbReference type="NCBIfam" id="TIGR03696">
    <property type="entry name" value="Rhs_assc_core"/>
    <property type="match status" value="1"/>
</dbReference>
<sequence>MNRATEQQSLALQALSYTAYGHSVDGAATSLGFNGEWRNGDLQGYGLGHGHRYYCPALMRFLSPDALSPFGKGGVNTYAYCQSDPVNRSDPTGRAGVSKPAPGWARRIAQVRPFKASNETVTPEFRHKPVTPELRKGKGKYKQAGIVLRETVEFSDSGPSKGVSGVPVSVRPVGTLAAVKSQGPTIDGLGEYWQDYWHWEHRPGTKPMSKDQMIPNHQRAHSNQITDIERSRAFVREQDARLEIDVQVLASFGHW</sequence>
<protein>
    <submittedName>
        <fullName evidence="1">RHS repeat-associated core domain-containing protein</fullName>
    </submittedName>
</protein>
<reference evidence="1 2" key="1">
    <citation type="submission" date="2017-05" db="EMBL/GenBank/DDBJ databases">
        <title>Whole genome sequence of Pseudomonas putida isolate 1312 commercialized as a biostimulant.</title>
        <authorList>
            <person name="Crovadore J."/>
            <person name="Blanc P."/>
            <person name="Chablais R."/>
            <person name="Cochard B."/>
            <person name="Grizard D."/>
            <person name="Lefort F."/>
        </authorList>
    </citation>
    <scope>NUCLEOTIDE SEQUENCE [LARGE SCALE GENOMIC DNA]</scope>
    <source>
        <strain evidence="1 2">1312</strain>
    </source>
</reference>
<dbReference type="EMBL" id="NFSB01000046">
    <property type="protein sequence ID" value="OUM38427.1"/>
    <property type="molecule type" value="Genomic_DNA"/>
</dbReference>
<dbReference type="Gene3D" id="2.180.10.10">
    <property type="entry name" value="RHS repeat-associated core"/>
    <property type="match status" value="1"/>
</dbReference>
<dbReference type="SUPFAM" id="SSF56399">
    <property type="entry name" value="ADP-ribosylation"/>
    <property type="match status" value="1"/>
</dbReference>
<evidence type="ECO:0000313" key="1">
    <source>
        <dbReference type="EMBL" id="OUM38427.1"/>
    </source>
</evidence>